<organism evidence="12 13">
    <name type="scientific">Pusillibacter faecalis</name>
    <dbReference type="NCBI Taxonomy" id="2714358"/>
    <lineage>
        <taxon>Bacteria</taxon>
        <taxon>Bacillati</taxon>
        <taxon>Bacillota</taxon>
        <taxon>Clostridia</taxon>
        <taxon>Eubacteriales</taxon>
        <taxon>Oscillospiraceae</taxon>
        <taxon>Pusillibacter</taxon>
    </lineage>
</organism>
<dbReference type="InterPro" id="IPR036063">
    <property type="entry name" value="Smr_dom_sf"/>
</dbReference>
<keyword evidence="2 8" id="KW-0699">rRNA-binding</keyword>
<dbReference type="RefSeq" id="WP_213543216.1">
    <property type="nucleotide sequence ID" value="NZ_AP023420.1"/>
</dbReference>
<dbReference type="InterPro" id="IPR045076">
    <property type="entry name" value="MutS"/>
</dbReference>
<dbReference type="InterPro" id="IPR007696">
    <property type="entry name" value="DNA_mismatch_repair_MutS_core"/>
</dbReference>
<keyword evidence="1 8" id="KW-0540">Nuclease</keyword>
<dbReference type="Pfam" id="PF00488">
    <property type="entry name" value="MutS_V"/>
    <property type="match status" value="1"/>
</dbReference>
<dbReference type="EC" id="3.6.4.-" evidence="8"/>
<comment type="function">
    <text evidence="8">Endonuclease that is involved in the suppression of homologous recombination and thus may have a key role in the control of bacterial genetic diversity.</text>
</comment>
<comment type="similarity">
    <text evidence="8">Belongs to the DNA mismatch repair MutS family. MutS2 subfamily.</text>
</comment>
<dbReference type="SMART" id="SM00533">
    <property type="entry name" value="MUTSd"/>
    <property type="match status" value="1"/>
</dbReference>
<dbReference type="EC" id="3.1.-.-" evidence="8"/>
<dbReference type="GO" id="GO:0072344">
    <property type="term" value="P:rescue of stalled ribosome"/>
    <property type="evidence" value="ECO:0007669"/>
    <property type="project" value="UniProtKB-UniRule"/>
</dbReference>
<dbReference type="PIRSF" id="PIRSF005814">
    <property type="entry name" value="MutS_YshD"/>
    <property type="match status" value="1"/>
</dbReference>
<dbReference type="GO" id="GO:0043023">
    <property type="term" value="F:ribosomal large subunit binding"/>
    <property type="evidence" value="ECO:0007669"/>
    <property type="project" value="UniProtKB-UniRule"/>
</dbReference>
<keyword evidence="3 8" id="KW-0547">Nucleotide-binding</keyword>
<evidence type="ECO:0000256" key="5">
    <source>
        <dbReference type="ARBA" id="ARBA00022840"/>
    </source>
</evidence>
<accession>A0A810QFD0</accession>
<dbReference type="PROSITE" id="PS50828">
    <property type="entry name" value="SMR"/>
    <property type="match status" value="1"/>
</dbReference>
<evidence type="ECO:0000259" key="11">
    <source>
        <dbReference type="PROSITE" id="PS50828"/>
    </source>
</evidence>
<dbReference type="Proteomes" id="UP000679848">
    <property type="component" value="Chromosome"/>
</dbReference>
<dbReference type="FunFam" id="3.40.50.300:FF:000830">
    <property type="entry name" value="Endonuclease MutS2"/>
    <property type="match status" value="1"/>
</dbReference>
<dbReference type="GO" id="GO:0006298">
    <property type="term" value="P:mismatch repair"/>
    <property type="evidence" value="ECO:0007669"/>
    <property type="project" value="InterPro"/>
</dbReference>
<dbReference type="GO" id="GO:0030983">
    <property type="term" value="F:mismatched DNA binding"/>
    <property type="evidence" value="ECO:0007669"/>
    <property type="project" value="InterPro"/>
</dbReference>
<dbReference type="InterPro" id="IPR000432">
    <property type="entry name" value="DNA_mismatch_repair_MutS_C"/>
</dbReference>
<dbReference type="InterPro" id="IPR005747">
    <property type="entry name" value="MutS2"/>
</dbReference>
<keyword evidence="8 12" id="KW-0255">Endonuclease</keyword>
<comment type="subunit">
    <text evidence="8">Homodimer. Binds to stalled ribosomes, contacting rRNA.</text>
</comment>
<feature type="region of interest" description="Disordered" evidence="10">
    <location>
        <begin position="604"/>
        <end position="647"/>
    </location>
</feature>
<dbReference type="GO" id="GO:0019843">
    <property type="term" value="F:rRNA binding"/>
    <property type="evidence" value="ECO:0007669"/>
    <property type="project" value="UniProtKB-UniRule"/>
</dbReference>
<dbReference type="GO" id="GO:0004519">
    <property type="term" value="F:endonuclease activity"/>
    <property type="evidence" value="ECO:0007669"/>
    <property type="project" value="UniProtKB-UniRule"/>
</dbReference>
<evidence type="ECO:0000256" key="6">
    <source>
        <dbReference type="ARBA" id="ARBA00022884"/>
    </source>
</evidence>
<gene>
    <name evidence="8 12" type="primary">mutS2</name>
    <name evidence="8" type="synonym">rqcU</name>
    <name evidence="12" type="ORF">MM59RIKEN_18850</name>
</gene>
<dbReference type="GO" id="GO:0005524">
    <property type="term" value="F:ATP binding"/>
    <property type="evidence" value="ECO:0007669"/>
    <property type="project" value="UniProtKB-UniRule"/>
</dbReference>
<keyword evidence="7 8" id="KW-0238">DNA-binding</keyword>
<proteinExistence type="inferred from homology"/>
<reference evidence="12" key="1">
    <citation type="submission" date="2020-09" db="EMBL/GenBank/DDBJ databases">
        <title>New species isolated from human feces.</title>
        <authorList>
            <person name="Kitahara M."/>
            <person name="Shigeno Y."/>
            <person name="Shime M."/>
            <person name="Matsumoto Y."/>
            <person name="Nakamura S."/>
            <person name="Motooka D."/>
            <person name="Fukuoka S."/>
            <person name="Nishikawa H."/>
            <person name="Benno Y."/>
        </authorList>
    </citation>
    <scope>NUCLEOTIDE SEQUENCE</scope>
    <source>
        <strain evidence="12">MM59</strain>
    </source>
</reference>
<evidence type="ECO:0000313" key="12">
    <source>
        <dbReference type="EMBL" id="BCK84566.1"/>
    </source>
</evidence>
<dbReference type="AlphaFoldDB" id="A0A810QFD0"/>
<dbReference type="SUPFAM" id="SSF160443">
    <property type="entry name" value="SMR domain-like"/>
    <property type="match status" value="1"/>
</dbReference>
<keyword evidence="6 8" id="KW-0694">RNA-binding</keyword>
<dbReference type="Pfam" id="PF01713">
    <property type="entry name" value="Smr"/>
    <property type="match status" value="1"/>
</dbReference>
<keyword evidence="13" id="KW-1185">Reference proteome</keyword>
<evidence type="ECO:0000256" key="4">
    <source>
        <dbReference type="ARBA" id="ARBA00022801"/>
    </source>
</evidence>
<evidence type="ECO:0000313" key="13">
    <source>
        <dbReference type="Proteomes" id="UP000679848"/>
    </source>
</evidence>
<dbReference type="Gene3D" id="3.30.1370.110">
    <property type="match status" value="1"/>
</dbReference>
<dbReference type="InterPro" id="IPR027417">
    <property type="entry name" value="P-loop_NTPase"/>
</dbReference>
<dbReference type="HAMAP" id="MF_00092">
    <property type="entry name" value="MutS2"/>
    <property type="match status" value="1"/>
</dbReference>
<dbReference type="CDD" id="cd03280">
    <property type="entry name" value="ABC_MutS2"/>
    <property type="match status" value="1"/>
</dbReference>
<evidence type="ECO:0000256" key="2">
    <source>
        <dbReference type="ARBA" id="ARBA00022730"/>
    </source>
</evidence>
<evidence type="ECO:0000256" key="1">
    <source>
        <dbReference type="ARBA" id="ARBA00022722"/>
    </source>
</evidence>
<dbReference type="SMART" id="SM00463">
    <property type="entry name" value="SMR"/>
    <property type="match status" value="1"/>
</dbReference>
<dbReference type="PROSITE" id="PS00486">
    <property type="entry name" value="DNA_MISMATCH_REPAIR_2"/>
    <property type="match status" value="1"/>
</dbReference>
<dbReference type="SUPFAM" id="SSF48334">
    <property type="entry name" value="DNA repair protein MutS, domain III"/>
    <property type="match status" value="1"/>
</dbReference>
<keyword evidence="9" id="KW-0175">Coiled coil</keyword>
<feature type="binding site" evidence="8">
    <location>
        <begin position="335"/>
        <end position="342"/>
    </location>
    <ligand>
        <name>ATP</name>
        <dbReference type="ChEBI" id="CHEBI:30616"/>
    </ligand>
</feature>
<dbReference type="GO" id="GO:0140664">
    <property type="term" value="F:ATP-dependent DNA damage sensor activity"/>
    <property type="evidence" value="ECO:0007669"/>
    <property type="project" value="InterPro"/>
</dbReference>
<dbReference type="InterPro" id="IPR036187">
    <property type="entry name" value="DNA_mismatch_repair_MutS_sf"/>
</dbReference>
<evidence type="ECO:0000256" key="8">
    <source>
        <dbReference type="HAMAP-Rule" id="MF_00092"/>
    </source>
</evidence>
<protein>
    <recommendedName>
        <fullName evidence="8">Endonuclease MutS2</fullName>
        <ecNumber evidence="8">3.1.-.-</ecNumber>
    </recommendedName>
    <alternativeName>
        <fullName evidence="8">Ribosome-associated protein quality control-upstream factor</fullName>
        <shortName evidence="8">RQC-upstream factor</shortName>
        <shortName evidence="8">RqcU</shortName>
        <ecNumber evidence="8">3.6.4.-</ecNumber>
    </alternativeName>
</protein>
<dbReference type="Gene3D" id="3.40.50.300">
    <property type="entry name" value="P-loop containing nucleotide triphosphate hydrolases"/>
    <property type="match status" value="1"/>
</dbReference>
<evidence type="ECO:0000256" key="9">
    <source>
        <dbReference type="SAM" id="Coils"/>
    </source>
</evidence>
<dbReference type="PANTHER" id="PTHR48466:SF2">
    <property type="entry name" value="OS10G0509000 PROTEIN"/>
    <property type="match status" value="1"/>
</dbReference>
<dbReference type="InterPro" id="IPR002625">
    <property type="entry name" value="Smr_dom"/>
</dbReference>
<dbReference type="SMART" id="SM00534">
    <property type="entry name" value="MUTSac"/>
    <property type="match status" value="1"/>
</dbReference>
<feature type="domain" description="Smr" evidence="11">
    <location>
        <begin position="722"/>
        <end position="797"/>
    </location>
</feature>
<dbReference type="EMBL" id="AP023420">
    <property type="protein sequence ID" value="BCK84566.1"/>
    <property type="molecule type" value="Genomic_DNA"/>
</dbReference>
<feature type="coiled-coil region" evidence="9">
    <location>
        <begin position="230"/>
        <end position="265"/>
    </location>
</feature>
<evidence type="ECO:0000256" key="3">
    <source>
        <dbReference type="ARBA" id="ARBA00022741"/>
    </source>
</evidence>
<keyword evidence="4 8" id="KW-0378">Hydrolase</keyword>
<dbReference type="KEGG" id="pfaa:MM59RIKEN_18850"/>
<keyword evidence="5 8" id="KW-0067">ATP-binding</keyword>
<name>A0A810QFD0_9FIRM</name>
<comment type="function">
    <text evidence="8">Acts as a ribosome collision sensor, splitting the ribosome into its 2 subunits. Detects stalled/collided 70S ribosomes which it binds and splits by an ATP-hydrolysis driven conformational change. Acts upstream of the ribosome quality control system (RQC), a ribosome-associated complex that mediates the extraction of incompletely synthesized nascent chains from stalled ribosomes and their subsequent degradation. Probably generates substrates for RQC.</text>
</comment>
<sequence>MSELFDKSIRTLELPRVLALLSDQAVSAEARERALRVRPETETEEVLRLLDQTDAARTMIGLHGSPSFSGVRPVAEALERADRGGALNNRELLIIADLLTAARRAREYFNADAAEKTAIDHLFLSLHGNRFLEEKIKRCLPDEDTVADAASSELADIRRHMRAAQAKSRQILQKIISSPTYGKILQETIITQRDGRFVVPVKAEHKGDLPGLVHDVSATGATLFVEPMGVVQANNEYVELEAKEQKEIERILAELSAEAAAHREDIQWDYDTLVHLDLIFARGQLSYRMNGVRPEIRRDGAIHLRKARHPLLDPKKAVPIDLELGESFDTLVITGPNTGGKTVSLKTLGLLTLMVQCGLHIPAADRSAVSVYERVLADIGDEQSIEQSLSTFSAHMVNIVAILKEADRRSLVLFDELGAGTDPVEGAALAIAVIQQVRQAGARVAATTHYAELKTFAMTTAGVENASCEFDVETLSPTYRLLIGIPGKSNAFAISQRLGLPETVITAAKEQMNGESVRFEDVLTQLEAKRQALEKREQEAERLYRQREEDARKAREFREQMERAKENARSRGEAEAKRILRDARTAADQVFSELSEMRKAQAKAERSMNENEARAALRRRLNEAEEAVSKRDARQEPIPKPSRPIRKGDLVELPGVKTPAEVVSVGSDGMLQLKAGILKMKARADEVRLIEDDERAARKKQPPVPIRQSAGRALRSSAARELDIRGLETLEAEGVVENFLSAAVMGKLETVVIIHGKGTGALRKAVHDILRRNKAVKSFRLGVYGEGESGVTVVTLK</sequence>
<feature type="compositionally biased region" description="Basic and acidic residues" evidence="10">
    <location>
        <begin position="604"/>
        <end position="637"/>
    </location>
</feature>
<dbReference type="PANTHER" id="PTHR48466">
    <property type="entry name" value="OS10G0509000 PROTEIN-RELATED"/>
    <property type="match status" value="1"/>
</dbReference>
<dbReference type="GO" id="GO:0045910">
    <property type="term" value="P:negative regulation of DNA recombination"/>
    <property type="evidence" value="ECO:0007669"/>
    <property type="project" value="InterPro"/>
</dbReference>
<dbReference type="SUPFAM" id="SSF52540">
    <property type="entry name" value="P-loop containing nucleoside triphosphate hydrolases"/>
    <property type="match status" value="1"/>
</dbReference>
<dbReference type="NCBIfam" id="TIGR01069">
    <property type="entry name" value="mutS2"/>
    <property type="match status" value="1"/>
</dbReference>
<evidence type="ECO:0000256" key="10">
    <source>
        <dbReference type="SAM" id="MobiDB-lite"/>
    </source>
</evidence>
<dbReference type="GO" id="GO:0016887">
    <property type="term" value="F:ATP hydrolysis activity"/>
    <property type="evidence" value="ECO:0007669"/>
    <property type="project" value="InterPro"/>
</dbReference>
<evidence type="ECO:0000256" key="7">
    <source>
        <dbReference type="ARBA" id="ARBA00023125"/>
    </source>
</evidence>